<gene>
    <name evidence="4" type="ORF">P5673_021207</name>
</gene>
<feature type="repeat" description="WD" evidence="3">
    <location>
        <begin position="41"/>
        <end position="82"/>
    </location>
</feature>
<dbReference type="GO" id="GO:0006261">
    <property type="term" value="P:DNA-templated DNA replication"/>
    <property type="evidence" value="ECO:0007669"/>
    <property type="project" value="TreeGrafter"/>
</dbReference>
<keyword evidence="2" id="KW-0677">Repeat</keyword>
<dbReference type="GO" id="GO:0120330">
    <property type="term" value="C:rixosome complex"/>
    <property type="evidence" value="ECO:0007669"/>
    <property type="project" value="TreeGrafter"/>
</dbReference>
<dbReference type="PROSITE" id="PS50294">
    <property type="entry name" value="WD_REPEATS_REGION"/>
    <property type="match status" value="1"/>
</dbReference>
<evidence type="ECO:0000313" key="5">
    <source>
        <dbReference type="Proteomes" id="UP001249851"/>
    </source>
</evidence>
<dbReference type="Gene3D" id="2.130.10.10">
    <property type="entry name" value="YVTN repeat-like/Quinoprotein amine dehydrogenase"/>
    <property type="match status" value="1"/>
</dbReference>
<reference evidence="4" key="2">
    <citation type="journal article" date="2023" name="Science">
        <title>Genomic signatures of disease resistance in endangered staghorn corals.</title>
        <authorList>
            <person name="Vollmer S.V."/>
            <person name="Selwyn J.D."/>
            <person name="Despard B.A."/>
            <person name="Roesel C.L."/>
        </authorList>
    </citation>
    <scope>NUCLEOTIDE SEQUENCE</scope>
    <source>
        <strain evidence="4">K2</strain>
    </source>
</reference>
<dbReference type="InterPro" id="IPR036322">
    <property type="entry name" value="WD40_repeat_dom_sf"/>
</dbReference>
<organism evidence="4 5">
    <name type="scientific">Acropora cervicornis</name>
    <name type="common">Staghorn coral</name>
    <dbReference type="NCBI Taxonomy" id="6130"/>
    <lineage>
        <taxon>Eukaryota</taxon>
        <taxon>Metazoa</taxon>
        <taxon>Cnidaria</taxon>
        <taxon>Anthozoa</taxon>
        <taxon>Hexacorallia</taxon>
        <taxon>Scleractinia</taxon>
        <taxon>Astrocoeniina</taxon>
        <taxon>Acroporidae</taxon>
        <taxon>Acropora</taxon>
    </lineage>
</organism>
<dbReference type="PROSITE" id="PS50082">
    <property type="entry name" value="WD_REPEATS_2"/>
    <property type="match status" value="1"/>
</dbReference>
<proteinExistence type="predicted"/>
<comment type="caution">
    <text evidence="4">The sequence shown here is derived from an EMBL/GenBank/DDBJ whole genome shotgun (WGS) entry which is preliminary data.</text>
</comment>
<dbReference type="EMBL" id="JARQWQ010000054">
    <property type="protein sequence ID" value="KAK2556657.1"/>
    <property type="molecule type" value="Genomic_DNA"/>
</dbReference>
<dbReference type="GO" id="GO:0006364">
    <property type="term" value="P:rRNA processing"/>
    <property type="evidence" value="ECO:0007669"/>
    <property type="project" value="TreeGrafter"/>
</dbReference>
<dbReference type="InterPro" id="IPR045227">
    <property type="entry name" value="WDR18/Ipi3/RID3"/>
</dbReference>
<evidence type="ECO:0000256" key="1">
    <source>
        <dbReference type="ARBA" id="ARBA00022574"/>
    </source>
</evidence>
<dbReference type="InterPro" id="IPR001680">
    <property type="entry name" value="WD40_rpt"/>
</dbReference>
<keyword evidence="1 3" id="KW-0853">WD repeat</keyword>
<name>A0AAD9Q8G4_ACRCE</name>
<dbReference type="SMART" id="SM00320">
    <property type="entry name" value="WD40"/>
    <property type="match status" value="1"/>
</dbReference>
<dbReference type="Pfam" id="PF00400">
    <property type="entry name" value="WD40"/>
    <property type="match status" value="1"/>
</dbReference>
<evidence type="ECO:0000256" key="3">
    <source>
        <dbReference type="PROSITE-ProRule" id="PRU00221"/>
    </source>
</evidence>
<dbReference type="GO" id="GO:0005656">
    <property type="term" value="C:nuclear pre-replicative complex"/>
    <property type="evidence" value="ECO:0007669"/>
    <property type="project" value="TreeGrafter"/>
</dbReference>
<sequence length="216" mass="24110">MDPSEQNLFAGCVNGNIYQVELSKMGMNRTVHTENEVALIFSGHSKQVNSVATNMDASLLLSGSEDHTACVWHIPSRQCLRTLHHRGAVTNATVIPRPLYLDALPPKSCIRAIQPFKRHLHVPGQLSSNHTASHTELFESCLSSDGISLVLSGKLSEVAKVEDQGTIMGEKRKLSRRELEEELQSLQRMNHKFYKFAVEELVKEVYQSSEGTARDK</sequence>
<dbReference type="Proteomes" id="UP001249851">
    <property type="component" value="Unassembled WGS sequence"/>
</dbReference>
<dbReference type="AlphaFoldDB" id="A0AAD9Q8G4"/>
<dbReference type="PANTHER" id="PTHR18763:SF0">
    <property type="entry name" value="WD REPEAT-CONTAINING PROTEIN 18"/>
    <property type="match status" value="1"/>
</dbReference>
<accession>A0AAD9Q8G4</accession>
<evidence type="ECO:0000256" key="2">
    <source>
        <dbReference type="ARBA" id="ARBA00022737"/>
    </source>
</evidence>
<evidence type="ECO:0000313" key="4">
    <source>
        <dbReference type="EMBL" id="KAK2556657.1"/>
    </source>
</evidence>
<reference evidence="4" key="1">
    <citation type="journal article" date="2023" name="G3 (Bethesda)">
        <title>Whole genome assembly and annotation of the endangered Caribbean coral Acropora cervicornis.</title>
        <authorList>
            <person name="Selwyn J.D."/>
            <person name="Vollmer S.V."/>
        </authorList>
    </citation>
    <scope>NUCLEOTIDE SEQUENCE</scope>
    <source>
        <strain evidence="4">K2</strain>
    </source>
</reference>
<keyword evidence="5" id="KW-1185">Reference proteome</keyword>
<dbReference type="PANTHER" id="PTHR18763">
    <property type="entry name" value="WD-REPEAT PROTEIN 18"/>
    <property type="match status" value="1"/>
</dbReference>
<dbReference type="SUPFAM" id="SSF50978">
    <property type="entry name" value="WD40 repeat-like"/>
    <property type="match status" value="1"/>
</dbReference>
<protein>
    <submittedName>
        <fullName evidence="4">WD repeat-containing protein 18</fullName>
    </submittedName>
</protein>
<dbReference type="InterPro" id="IPR015943">
    <property type="entry name" value="WD40/YVTN_repeat-like_dom_sf"/>
</dbReference>